<dbReference type="SUPFAM" id="SSF52833">
    <property type="entry name" value="Thioredoxin-like"/>
    <property type="match status" value="1"/>
</dbReference>
<accession>A0A4V5PY43</accession>
<gene>
    <name evidence="2" type="ORF">FBF83_15635</name>
</gene>
<reference evidence="2 3" key="1">
    <citation type="submission" date="2019-04" db="EMBL/GenBank/DDBJ databases">
        <title>Genome sequence of Bacillus hwajinpoensis strain Y2.</title>
        <authorList>
            <person name="Fair J.L."/>
            <person name="Maclea K.S."/>
        </authorList>
    </citation>
    <scope>NUCLEOTIDE SEQUENCE [LARGE SCALE GENOMIC DNA]</scope>
    <source>
        <strain evidence="2 3">Y2</strain>
    </source>
</reference>
<dbReference type="EMBL" id="SWFM01000005">
    <property type="protein sequence ID" value="TKD68638.1"/>
    <property type="molecule type" value="Genomic_DNA"/>
</dbReference>
<dbReference type="PANTHER" id="PTHR13887:SF41">
    <property type="entry name" value="THIOREDOXIN SUPERFAMILY PROTEIN"/>
    <property type="match status" value="1"/>
</dbReference>
<dbReference type="OrthoDB" id="9799122at2"/>
<dbReference type="Proteomes" id="UP000310541">
    <property type="component" value="Unassembled WGS sequence"/>
</dbReference>
<evidence type="ECO:0000313" key="2">
    <source>
        <dbReference type="EMBL" id="TKD68638.1"/>
    </source>
</evidence>
<dbReference type="CDD" id="cd03024">
    <property type="entry name" value="DsbA_FrnE"/>
    <property type="match status" value="1"/>
</dbReference>
<dbReference type="InterPro" id="IPR001853">
    <property type="entry name" value="DSBA-like_thioredoxin_dom"/>
</dbReference>
<dbReference type="GO" id="GO:0016491">
    <property type="term" value="F:oxidoreductase activity"/>
    <property type="evidence" value="ECO:0007669"/>
    <property type="project" value="InterPro"/>
</dbReference>
<protein>
    <submittedName>
        <fullName evidence="2">DsbA family oxidoreductase</fullName>
    </submittedName>
</protein>
<dbReference type="Pfam" id="PF01323">
    <property type="entry name" value="DSBA"/>
    <property type="match status" value="1"/>
</dbReference>
<comment type="caution">
    <text evidence="2">The sequence shown here is derived from an EMBL/GenBank/DDBJ whole genome shotgun (WGS) entry which is preliminary data.</text>
</comment>
<sequence length="233" mass="25974">MQIEVWSDFVCPFCYIGKRRLENALSTFPQRDQVDVIFKSFELDPNAKETNGESMAELLSAKYNVSLEQAHGMCENMKQQAAGEDLTYDFDKMIPTNSFDAHRLVHYATEHGISNEMSERLFYAFFTESKNIGDHETLASLGEELGLDATDIKRMLGTDEFSKEVRNDEAMGSQLGIQGVPFFVFDGKYAVSGAQPVEMFEQALTKAWGEGNKLEVVGGDAEACTADSCDLPK</sequence>
<dbReference type="Gene3D" id="3.40.30.10">
    <property type="entry name" value="Glutaredoxin"/>
    <property type="match status" value="1"/>
</dbReference>
<dbReference type="AlphaFoldDB" id="A0A4V5PY43"/>
<dbReference type="InterPro" id="IPR036249">
    <property type="entry name" value="Thioredoxin-like_sf"/>
</dbReference>
<name>A0A4V5PY43_9BACL</name>
<dbReference type="PANTHER" id="PTHR13887">
    <property type="entry name" value="GLUTATHIONE S-TRANSFERASE KAPPA"/>
    <property type="match status" value="1"/>
</dbReference>
<organism evidence="2 3">
    <name type="scientific">Guptibacillus hwajinpoensis</name>
    <dbReference type="NCBI Taxonomy" id="208199"/>
    <lineage>
        <taxon>Bacteria</taxon>
        <taxon>Bacillati</taxon>
        <taxon>Bacillota</taxon>
        <taxon>Bacilli</taxon>
        <taxon>Bacillales</taxon>
        <taxon>Guptibacillaceae</taxon>
        <taxon>Guptibacillus</taxon>
    </lineage>
</organism>
<evidence type="ECO:0000259" key="1">
    <source>
        <dbReference type="Pfam" id="PF01323"/>
    </source>
</evidence>
<proteinExistence type="predicted"/>
<evidence type="ECO:0000313" key="3">
    <source>
        <dbReference type="Proteomes" id="UP000310541"/>
    </source>
</evidence>
<dbReference type="RefSeq" id="WP_136948085.1">
    <property type="nucleotide sequence ID" value="NZ_SWFM01000005.1"/>
</dbReference>
<feature type="domain" description="DSBA-like thioredoxin" evidence="1">
    <location>
        <begin position="2"/>
        <end position="204"/>
    </location>
</feature>